<dbReference type="Pfam" id="PF14703">
    <property type="entry name" value="PHM7_cyt"/>
    <property type="match status" value="1"/>
</dbReference>
<keyword evidence="2" id="KW-1133">Transmembrane helix</keyword>
<organism evidence="6 7">
    <name type="scientific">Marasmius crinis-equi</name>
    <dbReference type="NCBI Taxonomy" id="585013"/>
    <lineage>
        <taxon>Eukaryota</taxon>
        <taxon>Fungi</taxon>
        <taxon>Dikarya</taxon>
        <taxon>Basidiomycota</taxon>
        <taxon>Agaricomycotina</taxon>
        <taxon>Agaricomycetes</taxon>
        <taxon>Agaricomycetidae</taxon>
        <taxon>Agaricales</taxon>
        <taxon>Marasmiineae</taxon>
        <taxon>Marasmiaceae</taxon>
        <taxon>Marasmius</taxon>
    </lineage>
</organism>
<keyword evidence="2" id="KW-0472">Membrane</keyword>
<feature type="transmembrane region" description="Helical" evidence="2">
    <location>
        <begin position="264"/>
        <end position="284"/>
    </location>
</feature>
<sequence length="847" mass="95406">MTFFIFWMVGREMTHFVHTRHQFLISPSHSRLAQARTVLITSVPEELANEHDLRQFASFVPGGVDKVWIYRDTRALNDLFEERQAVCSKLEAAQATVLRRATKTWNAKVKAHKKNMKRRKKGKDADVEKRMSTGSLMEEMEIGEPSREFLDELVPVDKRPRHRLGFLGLFGRKLDTIEWCTEEIARLNEQIKETRARHVEGKFLGSVFIRCNLQMGAHILAQCVSYHEPLVMYDKWMEVNPKDIVWHNLDDGALEMRGRYVMSWIATIGLLIVGLFPVAAIGTLSNLDDLCGNVEWLRWTCNAPNPVPGIIQGIVPPLLLALLFVLLPFVLRFLAWYECIPRYSLISIAVYHRFYLFLLVNGFLIVTLSSGITKVIEDILNNPTTAVQALANQLPGASIFFLTYMVSQGLAGAGIALSQLIPMILHVIRKLFLGRTPRQAYNVTFQMPAADIELTLPRLSLLCTIGFAYSVLNPLINPLAFISYGMFYIAYKLLFTQVFDQPDDRETGGMYFPMAINNLFIGLYIQQVCMAALFFLKSTSSEARTAALGEAVSMVVLFAVTLFVQAYFNRSFNPITNYLPMSIATKKMAKRYEKSRKGKVGAEVKDEEEMDLFSKEQIKTLRKRIKKLPKKLDTTLDHLKAKVKATGLSPLTTSATSPRKSEEIELMKMRKSAEVTEDGHHVRDGRISEGTAGSSFSGGRRMEEAQPLPTPAPGEPLEGAPELFRIASNESKASKASKPKSLKSKKSKESLPAFDPPASAGIDLSDDDEEEDEEMQDEHAFDHPSTYEEQRWIWVPKDTLGLSEILVKEMHEKGVDASDEGATMDEEGVVEVSRNPPDLTWTGGHDR</sequence>
<gene>
    <name evidence="6" type="primary">PHM7_1</name>
    <name evidence="6" type="ORF">V5O48_008887</name>
</gene>
<reference evidence="6 7" key="1">
    <citation type="submission" date="2024-02" db="EMBL/GenBank/DDBJ databases">
        <title>A draft genome for the cacao thread blight pathogen Marasmius crinis-equi.</title>
        <authorList>
            <person name="Cohen S.P."/>
            <person name="Baruah I.K."/>
            <person name="Amoako-Attah I."/>
            <person name="Bukari Y."/>
            <person name="Meinhardt L.W."/>
            <person name="Bailey B.A."/>
        </authorList>
    </citation>
    <scope>NUCLEOTIDE SEQUENCE [LARGE SCALE GENOMIC DNA]</scope>
    <source>
        <strain evidence="6 7">GH-76</strain>
    </source>
</reference>
<feature type="domain" description="CSC1/OSCA1-like cytosolic" evidence="5">
    <location>
        <begin position="35"/>
        <end position="248"/>
    </location>
</feature>
<dbReference type="InterPro" id="IPR045122">
    <property type="entry name" value="Csc1-like"/>
</dbReference>
<feature type="compositionally biased region" description="Low complexity" evidence="1">
    <location>
        <begin position="715"/>
        <end position="734"/>
    </location>
</feature>
<dbReference type="InterPro" id="IPR027815">
    <property type="entry name" value="CSC1/OSCA1-like_cyt"/>
</dbReference>
<feature type="region of interest" description="Disordered" evidence="1">
    <location>
        <begin position="672"/>
        <end position="786"/>
    </location>
</feature>
<dbReference type="InterPro" id="IPR003864">
    <property type="entry name" value="CSC1/OSCA1-like_7TM"/>
</dbReference>
<feature type="compositionally biased region" description="Acidic residues" evidence="1">
    <location>
        <begin position="764"/>
        <end position="776"/>
    </location>
</feature>
<evidence type="ECO:0000256" key="2">
    <source>
        <dbReference type="SAM" id="Phobius"/>
    </source>
</evidence>
<feature type="transmembrane region" description="Helical" evidence="2">
    <location>
        <begin position="354"/>
        <end position="376"/>
    </location>
</feature>
<evidence type="ECO:0000256" key="1">
    <source>
        <dbReference type="SAM" id="MobiDB-lite"/>
    </source>
</evidence>
<dbReference type="Pfam" id="PF12621">
    <property type="entry name" value="PHM7_ext"/>
    <property type="match status" value="1"/>
</dbReference>
<feature type="transmembrane region" description="Helical" evidence="2">
    <location>
        <begin position="511"/>
        <end position="536"/>
    </location>
</feature>
<feature type="domain" description="CSC1/OSCA1-like 7TM region" evidence="3">
    <location>
        <begin position="261"/>
        <end position="534"/>
    </location>
</feature>
<feature type="compositionally biased region" description="Basic and acidic residues" evidence="1">
    <location>
        <begin position="672"/>
        <end position="687"/>
    </location>
</feature>
<evidence type="ECO:0000313" key="7">
    <source>
        <dbReference type="Proteomes" id="UP001465976"/>
    </source>
</evidence>
<dbReference type="Proteomes" id="UP001465976">
    <property type="component" value="Unassembled WGS sequence"/>
</dbReference>
<comment type="caution">
    <text evidence="6">The sequence shown here is derived from an EMBL/GenBank/DDBJ whole genome shotgun (WGS) entry which is preliminary data.</text>
</comment>
<keyword evidence="7" id="KW-1185">Reference proteome</keyword>
<feature type="compositionally biased region" description="Basic residues" evidence="1">
    <location>
        <begin position="735"/>
        <end position="746"/>
    </location>
</feature>
<dbReference type="PANTHER" id="PTHR13018">
    <property type="entry name" value="PROBABLE MEMBRANE PROTEIN DUF221-RELATED"/>
    <property type="match status" value="1"/>
</dbReference>
<evidence type="ECO:0000259" key="5">
    <source>
        <dbReference type="Pfam" id="PF14703"/>
    </source>
</evidence>
<feature type="transmembrane region" description="Helical" evidence="2">
    <location>
        <begin position="314"/>
        <end position="334"/>
    </location>
</feature>
<feature type="domain" description="10TM putative phosphate transporter extracellular tail" evidence="4">
    <location>
        <begin position="767"/>
        <end position="838"/>
    </location>
</feature>
<feature type="compositionally biased region" description="Acidic residues" evidence="1">
    <location>
        <begin position="817"/>
        <end position="829"/>
    </location>
</feature>
<name>A0ABR3FD95_9AGAR</name>
<dbReference type="Pfam" id="PF02714">
    <property type="entry name" value="RSN1_7TM"/>
    <property type="match status" value="1"/>
</dbReference>
<proteinExistence type="predicted"/>
<feature type="compositionally biased region" description="Basic and acidic residues" evidence="1">
    <location>
        <begin position="777"/>
        <end position="786"/>
    </location>
</feature>
<dbReference type="InterPro" id="IPR022257">
    <property type="entry name" value="PHM7_ext"/>
</dbReference>
<feature type="transmembrane region" description="Helical" evidence="2">
    <location>
        <begin position="396"/>
        <end position="425"/>
    </location>
</feature>
<feature type="transmembrane region" description="Helical" evidence="2">
    <location>
        <begin position="548"/>
        <end position="568"/>
    </location>
</feature>
<evidence type="ECO:0000313" key="6">
    <source>
        <dbReference type="EMBL" id="KAL0573076.1"/>
    </source>
</evidence>
<feature type="transmembrane region" description="Helical" evidence="2">
    <location>
        <begin position="467"/>
        <end position="491"/>
    </location>
</feature>
<dbReference type="EMBL" id="JBAHYK010000548">
    <property type="protein sequence ID" value="KAL0573076.1"/>
    <property type="molecule type" value="Genomic_DNA"/>
</dbReference>
<keyword evidence="2" id="KW-0812">Transmembrane</keyword>
<evidence type="ECO:0000259" key="3">
    <source>
        <dbReference type="Pfam" id="PF02714"/>
    </source>
</evidence>
<protein>
    <submittedName>
        <fullName evidence="6">Phosphate metabolism protein 7</fullName>
    </submittedName>
</protein>
<accession>A0ABR3FD95</accession>
<dbReference type="PANTHER" id="PTHR13018:SF143">
    <property type="entry name" value="CSC1_OSCA1-LIKE 7TM REGION DOMAIN-CONTAINING PROTEIN"/>
    <property type="match status" value="1"/>
</dbReference>
<feature type="region of interest" description="Disordered" evidence="1">
    <location>
        <begin position="813"/>
        <end position="847"/>
    </location>
</feature>
<evidence type="ECO:0000259" key="4">
    <source>
        <dbReference type="Pfam" id="PF12621"/>
    </source>
</evidence>